<reference evidence="1 2" key="1">
    <citation type="submission" date="2019-03" db="EMBL/GenBank/DDBJ databases">
        <title>Bradyrhizobium diversity isolated from nodules of Chamaecrista fasciculata.</title>
        <authorList>
            <person name="Klepa M.S."/>
            <person name="Urquiaga M.O."/>
            <person name="Hungria M."/>
            <person name="Delamuta J.R."/>
        </authorList>
    </citation>
    <scope>NUCLEOTIDE SEQUENCE [LARGE SCALE GENOMIC DNA]</scope>
    <source>
        <strain evidence="1 2">CNPSo 3448</strain>
    </source>
</reference>
<sequence length="141" mass="15866">MSIPLMARRRLEWLSAGTTELLAILEADGSAEVVSWRGEGADRIAQIEAVLQGLTEPDRSEVALAAMDRYIRLRLDGTGRMVLPTTLLSHLEAVDPPALRLVVRDSRLWFWSERQWRAGQLGRYLQIAKAIEDRSRNSGAR</sequence>
<dbReference type="EMBL" id="SPQT01000024">
    <property type="protein sequence ID" value="TFV43384.1"/>
    <property type="molecule type" value="Genomic_DNA"/>
</dbReference>
<dbReference type="OrthoDB" id="8450707at2"/>
<keyword evidence="2" id="KW-1185">Reference proteome</keyword>
<comment type="caution">
    <text evidence="1">The sequence shown here is derived from an EMBL/GenBank/DDBJ whole genome shotgun (WGS) entry which is preliminary data.</text>
</comment>
<dbReference type="RefSeq" id="WP_135177716.1">
    <property type="nucleotide sequence ID" value="NZ_SPQT01000024.1"/>
</dbReference>
<evidence type="ECO:0000313" key="2">
    <source>
        <dbReference type="Proteomes" id="UP000297966"/>
    </source>
</evidence>
<proteinExistence type="predicted"/>
<evidence type="ECO:0008006" key="3">
    <source>
        <dbReference type="Google" id="ProtNLM"/>
    </source>
</evidence>
<dbReference type="AlphaFoldDB" id="A0A4Y9LLS6"/>
<dbReference type="Proteomes" id="UP000297966">
    <property type="component" value="Unassembled WGS sequence"/>
</dbReference>
<evidence type="ECO:0000313" key="1">
    <source>
        <dbReference type="EMBL" id="TFV43384.1"/>
    </source>
</evidence>
<protein>
    <recommendedName>
        <fullName evidence="3">SpoVT-AbrB domain-containing protein</fullName>
    </recommendedName>
</protein>
<gene>
    <name evidence="1" type="ORF">E4K65_33270</name>
</gene>
<accession>A0A4Y9LLS6</accession>
<organism evidence="1 2">
    <name type="scientific">Bradyrhizobium niftali</name>
    <dbReference type="NCBI Taxonomy" id="2560055"/>
    <lineage>
        <taxon>Bacteria</taxon>
        <taxon>Pseudomonadati</taxon>
        <taxon>Pseudomonadota</taxon>
        <taxon>Alphaproteobacteria</taxon>
        <taxon>Hyphomicrobiales</taxon>
        <taxon>Nitrobacteraceae</taxon>
        <taxon>Bradyrhizobium</taxon>
    </lineage>
</organism>
<name>A0A4Y9LLS6_9BRAD</name>